<gene>
    <name evidence="2" type="ORF">COX41_04435</name>
</gene>
<comment type="caution">
    <text evidence="2">The sequence shown here is derived from an EMBL/GenBank/DDBJ whole genome shotgun (WGS) entry which is preliminary data.</text>
</comment>
<feature type="domain" description="DUF11" evidence="1">
    <location>
        <begin position="313"/>
        <end position="428"/>
    </location>
</feature>
<dbReference type="InterPro" id="IPR011990">
    <property type="entry name" value="TPR-like_helical_dom_sf"/>
</dbReference>
<dbReference type="SUPFAM" id="SSF49464">
    <property type="entry name" value="Carboxypeptidase regulatory domain-like"/>
    <property type="match status" value="1"/>
</dbReference>
<dbReference type="EMBL" id="PCRK01000108">
    <property type="protein sequence ID" value="PIP19150.1"/>
    <property type="molecule type" value="Genomic_DNA"/>
</dbReference>
<name>A0A2G9YIT4_9BACT</name>
<evidence type="ECO:0000313" key="3">
    <source>
        <dbReference type="Proteomes" id="UP000231292"/>
    </source>
</evidence>
<evidence type="ECO:0000313" key="2">
    <source>
        <dbReference type="EMBL" id="PIP19150.1"/>
    </source>
</evidence>
<dbReference type="Proteomes" id="UP000231292">
    <property type="component" value="Unassembled WGS sequence"/>
</dbReference>
<reference evidence="2 3" key="1">
    <citation type="submission" date="2017-09" db="EMBL/GenBank/DDBJ databases">
        <title>Depth-based differentiation of microbial function through sediment-hosted aquifers and enrichment of novel symbionts in the deep terrestrial subsurface.</title>
        <authorList>
            <person name="Probst A.J."/>
            <person name="Ladd B."/>
            <person name="Jarett J.K."/>
            <person name="Geller-Mcgrath D.E."/>
            <person name="Sieber C.M."/>
            <person name="Emerson J.B."/>
            <person name="Anantharaman K."/>
            <person name="Thomas B.C."/>
            <person name="Malmstrom R."/>
            <person name="Stieglmeier M."/>
            <person name="Klingl A."/>
            <person name="Woyke T."/>
            <person name="Ryan C.M."/>
            <person name="Banfield J.F."/>
        </authorList>
    </citation>
    <scope>NUCLEOTIDE SEQUENCE [LARGE SCALE GENOMIC DNA]</scope>
    <source>
        <strain evidence="2">CG23_combo_of_CG06-09_8_20_14_all_41_10</strain>
    </source>
</reference>
<dbReference type="Gene3D" id="2.60.40.10">
    <property type="entry name" value="Immunoglobulins"/>
    <property type="match status" value="1"/>
</dbReference>
<organism evidence="2 3">
    <name type="scientific">Candidatus Sherwoodlollariibacterium unditelluris</name>
    <dbReference type="NCBI Taxonomy" id="1974757"/>
    <lineage>
        <taxon>Bacteria</taxon>
        <taxon>Pseudomonadati</taxon>
        <taxon>Candidatus Omnitrophota</taxon>
        <taxon>Candidatus Sherwoodlollariibacterium</taxon>
    </lineage>
</organism>
<dbReference type="SUPFAM" id="SSF56935">
    <property type="entry name" value="Porins"/>
    <property type="match status" value="1"/>
</dbReference>
<evidence type="ECO:0000259" key="1">
    <source>
        <dbReference type="Pfam" id="PF01345"/>
    </source>
</evidence>
<proteinExistence type="predicted"/>
<dbReference type="InterPro" id="IPR013783">
    <property type="entry name" value="Ig-like_fold"/>
</dbReference>
<protein>
    <recommendedName>
        <fullName evidence="1">DUF11 domain-containing protein</fullName>
    </recommendedName>
</protein>
<dbReference type="InterPro" id="IPR008969">
    <property type="entry name" value="CarboxyPept-like_regulatory"/>
</dbReference>
<dbReference type="Pfam" id="PF01345">
    <property type="entry name" value="DUF11"/>
    <property type="match status" value="1"/>
</dbReference>
<dbReference type="InterPro" id="IPR047589">
    <property type="entry name" value="DUF11_rpt"/>
</dbReference>
<sequence>MVAGSFYYQVASGSWTSISDSDITGTKTNLSSATDMSGAAHTLIWDNSREYIDNAVYSNVKIRFKINDGTDNSDYGTSPSGFNVDNSNLGSTSSLNDMVDGSIVTITTSNDTDTSTSTVNIPITGQATVAATVSISISNSGTVYYTGSTTANNAGDWTSQTIGWRPGRSTVTVTVNSAAHSFYVDLVDPKGTIYNALTGSSISGATVSIYDATTNNLASGIPGGAIQVTSSDGAYSFLCPAGSYYLRVTATGYTGVLPGSSIITVPAGNGLGTTSGSADGSYTDIYYGANFTVAATPLHFDVPLDPTGGALFSLSKAVNKKEVVVGDVVTYTLTIVSNSSVATSDLRINDRIPAGFKYIAGKVLLNGNKISDPSGTGTRNLYFNISNLAAGSTTTLKYQLVVGSGVAPGNYSNTAYLERQAGSSRLSNIASAEVKVVLDPLFDLGTVIGKVFHDRNENGIQDKGEEPIPDAQIATEEGTLITADKDGKFHLAAIIPGRHLFRLDERTLPKGAYLTTDKVVIVDITDGLLAKVNFGVKLAEGKAAESMPLTVIQQKGSVQPRLNVALYKDEIIKDANNKLLPAVFHIFTNYSLFIKKWKLEILDKDTKSLVRAFEGSALDIYKPVQWDGKDKYGKPLTEDREYVYKITVTGKDNRQDITKERPFDIKDEDSKITKTEQELKKEKEDWVEKEGKVNNPEKQNIKIQGEVILVGQGNQAVALAANNIRITRLGKIEGEFPIIQKKGLTAKELLDNPAAKDSSAQSQTIDIIVPDGEYDIEGKHIKVGENYLFFVAMGDTKMGYSHISGNIEPAQQNDQFQKGFWSEGKLAYYLKGKIKGKYLITSSLDTERDKKELFRNLDPNKYYPVYGDSSSINYSATDTQGPFYLLIEWDKSSAMWGNYNTAFTDTEFIQFNRSLYGGKIPYETVSTTQFGEPKTKFVVFKARAQQKASHNEFIGTGGSLYYLKNKDIIEGSDKVKIEVRDKITGLVLATKEMVKGTDYDINYSNGRIIFFKPISQISESESIISNHLLDGNPVYVVSDYEYELKDKYDEGTVGVRLQKSLSDYLIMGGTYVKEEQLDKNYELKGIDNIVHLGKNIKFTGEYAESKSEATGSFISTDGGLSFTELATGDLDKGKAYGLKGEAYLLSRLGLTSYYKKIEKGFSSSATSSQQGKELIGGGITLDISSKTRLKATHDIQRLLDSGNLQAQLQIGAKKTETTVAQVTHEATEKLKLTGEYRHQEVTERKEEFASETNAEEDIIAAKLDYKATKRLGLSLEQQASLKGAPDYQTSAGISTEVNKFVSLRAKQAVGNNGAATSLGATANLKDKFEVTSDYTLADYGTTAIGDTASIGGKVKLDEKTEVFGTHFVTDSGIEGKKTASVFGVKKKLSEKLESTFEKEYASTKNETSNSNIFGLSGDINDKWAGQGSFERGIVQNFDGTQAKRNAGTLGLSYVDKDNLKASSKIELRLDQGNENKRQYVLYNAVETKINPNTTLFAKANISQSQNTTANSTQAQYKELTTGLAYRPVNFDRLNLLARYTYLEDDAPSGQSDFSDIDKEKSHIIAGESVYDLTDKWQLVEKLAYKMGEEKVTGFDFTKTQTWLMIHRLNYNINKDWQVGAEYRRLTQKQAKDYKQGALVEVARKVGEFIQVGLGYNFTNFNDDLTHLDYTAQGPFIRLTAKFYDRTPEEIERARQKWLESMVKLWAWELVNNELAHPDSLITREIYRNIYLAQQAHSDGRLEESLELYEKILQIGKNMYNEAEEYIKGRIALEGKLKEDNVLALAYHKEGKLKEAEELWGKILEEANPKPIYLEVTR</sequence>
<dbReference type="Gene3D" id="1.25.40.10">
    <property type="entry name" value="Tetratricopeptide repeat domain"/>
    <property type="match status" value="1"/>
</dbReference>
<accession>A0A2G9YIT4</accession>
<dbReference type="Gene3D" id="2.60.40.1120">
    <property type="entry name" value="Carboxypeptidase-like, regulatory domain"/>
    <property type="match status" value="1"/>
</dbReference>
<dbReference type="SUPFAM" id="SSF117074">
    <property type="entry name" value="Hypothetical protein PA1324"/>
    <property type="match status" value="1"/>
</dbReference>
<dbReference type="NCBIfam" id="TIGR01451">
    <property type="entry name" value="B_ant_repeat"/>
    <property type="match status" value="1"/>
</dbReference>
<dbReference type="InterPro" id="IPR001434">
    <property type="entry name" value="OmcB-like_DUF11"/>
</dbReference>